<dbReference type="EMBL" id="RQXV01000001">
    <property type="protein sequence ID" value="RRD01811.1"/>
    <property type="molecule type" value="Genomic_DNA"/>
</dbReference>
<feature type="domain" description="AAA+ ATPase" evidence="1">
    <location>
        <begin position="153"/>
        <end position="346"/>
    </location>
</feature>
<dbReference type="SUPFAM" id="SSF52540">
    <property type="entry name" value="P-loop containing nucleoside triphosphate hydrolases"/>
    <property type="match status" value="1"/>
</dbReference>
<dbReference type="OrthoDB" id="9783370at2"/>
<gene>
    <name evidence="2" type="ORF">EHS89_01025</name>
</gene>
<organism evidence="2 3">
    <name type="scientific">Amphritea balenae</name>
    <dbReference type="NCBI Taxonomy" id="452629"/>
    <lineage>
        <taxon>Bacteria</taxon>
        <taxon>Pseudomonadati</taxon>
        <taxon>Pseudomonadota</taxon>
        <taxon>Gammaproteobacteria</taxon>
        <taxon>Oceanospirillales</taxon>
        <taxon>Oceanospirillaceae</taxon>
        <taxon>Amphritea</taxon>
    </lineage>
</organism>
<keyword evidence="3" id="KW-1185">Reference proteome</keyword>
<dbReference type="InterPro" id="IPR003593">
    <property type="entry name" value="AAA+_ATPase"/>
</dbReference>
<dbReference type="SMART" id="SM00382">
    <property type="entry name" value="AAA"/>
    <property type="match status" value="1"/>
</dbReference>
<sequence length="437" mass="49059">MTSLADLAPKPKTIEDTGLSKLFLSELLSKHLYDSGALTISELVKRLTIPGSVIEELLSYLRQEARLEVLPKLGRGQELHYSLTDLGRVAAFDALNKSGYIGPAPVPLAFYEQIVLAQSVHDTQITHELTHSAFKDVVIKDSLLDQLGPALNSGRSIVIYGPSGTGKTYISQRLTGLLTDQCLIPHAISVNETVIQLFDPLVHKVLPANADSKAPSLLFKSGYDTRFQLCQRPIVISGGELTLDMLEVQYDNSTHLYRAPLQVKANNGMFIIDDMGRQRVSPADLFNRWIVPMEEKIDHLSLGNGHNFEIPFNVILVFSTNINPLELGDMAFLRRIGHKIYFDTLDQADFTAIWNQVCEEKQITCSPELLSYLFENHYQREHRSMLPCHPRDLLGIAQDKAMYLGTPTTLTRELLDWAWDSYFVKLEQQEGQPILNG</sequence>
<comment type="caution">
    <text evidence="2">The sequence shown here is derived from an EMBL/GenBank/DDBJ whole genome shotgun (WGS) entry which is preliminary data.</text>
</comment>
<dbReference type="GO" id="GO:0005524">
    <property type="term" value="F:ATP binding"/>
    <property type="evidence" value="ECO:0007669"/>
    <property type="project" value="UniProtKB-KW"/>
</dbReference>
<dbReference type="AlphaFoldDB" id="A0A3P1SX83"/>
<dbReference type="Gene3D" id="3.40.50.300">
    <property type="entry name" value="P-loop containing nucleotide triphosphate hydrolases"/>
    <property type="match status" value="1"/>
</dbReference>
<dbReference type="InterPro" id="IPR027417">
    <property type="entry name" value="P-loop_NTPase"/>
</dbReference>
<proteinExistence type="predicted"/>
<protein>
    <submittedName>
        <fullName evidence="2">ATP-binding protein</fullName>
    </submittedName>
</protein>
<reference evidence="2 3" key="1">
    <citation type="submission" date="2018-11" db="EMBL/GenBank/DDBJ databases">
        <title>The draft genome sequence of Amphritea balenae JAMM 1525T.</title>
        <authorList>
            <person name="Fang Z."/>
            <person name="Zhang Y."/>
            <person name="Han X."/>
        </authorList>
    </citation>
    <scope>NUCLEOTIDE SEQUENCE [LARGE SCALE GENOMIC DNA]</scope>
    <source>
        <strain evidence="2 3">JAMM 1525</strain>
    </source>
</reference>
<accession>A0A3P1SX83</accession>
<dbReference type="Proteomes" id="UP000267535">
    <property type="component" value="Unassembled WGS sequence"/>
</dbReference>
<evidence type="ECO:0000313" key="3">
    <source>
        <dbReference type="Proteomes" id="UP000267535"/>
    </source>
</evidence>
<keyword evidence="2" id="KW-0067">ATP-binding</keyword>
<evidence type="ECO:0000313" key="2">
    <source>
        <dbReference type="EMBL" id="RRD01811.1"/>
    </source>
</evidence>
<name>A0A3P1SX83_9GAMM</name>
<keyword evidence="2" id="KW-0547">Nucleotide-binding</keyword>
<evidence type="ECO:0000259" key="1">
    <source>
        <dbReference type="SMART" id="SM00382"/>
    </source>
</evidence>